<evidence type="ECO:0000313" key="13">
    <source>
        <dbReference type="EMBL" id="OGC92970.1"/>
    </source>
</evidence>
<dbReference type="Pfam" id="PF21760">
    <property type="entry name" value="SecD_1st"/>
    <property type="match status" value="1"/>
</dbReference>
<dbReference type="InterPro" id="IPR001036">
    <property type="entry name" value="Acrflvin-R"/>
</dbReference>
<evidence type="ECO:0000256" key="4">
    <source>
        <dbReference type="ARBA" id="ARBA00022692"/>
    </source>
</evidence>
<feature type="transmembrane region" description="Helical" evidence="9">
    <location>
        <begin position="272"/>
        <end position="292"/>
    </location>
</feature>
<evidence type="ECO:0000256" key="3">
    <source>
        <dbReference type="ARBA" id="ARBA00022475"/>
    </source>
</evidence>
<comment type="similarity">
    <text evidence="9">Belongs to the SecD/SecF family. SecD subfamily.</text>
</comment>
<name>A0A1F4YG38_9BACT</name>
<comment type="subcellular location">
    <subcellularLocation>
        <location evidence="1 9">Cell membrane</location>
        <topology evidence="1 9">Multi-pass membrane protein</topology>
    </subcellularLocation>
</comment>
<evidence type="ECO:0000256" key="2">
    <source>
        <dbReference type="ARBA" id="ARBA00022448"/>
    </source>
</evidence>
<dbReference type="Gene3D" id="3.30.1360.200">
    <property type="match status" value="1"/>
</dbReference>
<dbReference type="InterPro" id="IPR048631">
    <property type="entry name" value="SecD_1st"/>
</dbReference>
<evidence type="ECO:0000256" key="1">
    <source>
        <dbReference type="ARBA" id="ARBA00004651"/>
    </source>
</evidence>
<dbReference type="FunFam" id="1.20.1640.10:FF:000004">
    <property type="entry name" value="Protein translocase subunit SecD"/>
    <property type="match status" value="1"/>
</dbReference>
<feature type="domain" description="Protein translocase subunit SecDF P1" evidence="11">
    <location>
        <begin position="83"/>
        <end position="141"/>
    </location>
</feature>
<evidence type="ECO:0000259" key="11">
    <source>
        <dbReference type="Pfam" id="PF21760"/>
    </source>
</evidence>
<protein>
    <recommendedName>
        <fullName evidence="9">Protein translocase subunit SecD</fullName>
    </recommendedName>
</protein>
<proteinExistence type="inferred from homology"/>
<dbReference type="GO" id="GO:0015450">
    <property type="term" value="F:protein-transporting ATPase activity"/>
    <property type="evidence" value="ECO:0007669"/>
    <property type="project" value="InterPro"/>
</dbReference>
<dbReference type="Pfam" id="PF07549">
    <property type="entry name" value="Sec_GG"/>
    <property type="match status" value="1"/>
</dbReference>
<feature type="domain" description="SecDF P1 head subdomain" evidence="12">
    <location>
        <begin position="155"/>
        <end position="252"/>
    </location>
</feature>
<dbReference type="SUPFAM" id="SSF82866">
    <property type="entry name" value="Multidrug efflux transporter AcrB transmembrane domain"/>
    <property type="match status" value="1"/>
</dbReference>
<keyword evidence="2 9" id="KW-0813">Transport</keyword>
<dbReference type="PANTHER" id="PTHR30081:SF1">
    <property type="entry name" value="PROTEIN TRANSLOCASE SUBUNIT SECD"/>
    <property type="match status" value="1"/>
</dbReference>
<evidence type="ECO:0000256" key="8">
    <source>
        <dbReference type="ARBA" id="ARBA00023136"/>
    </source>
</evidence>
<comment type="function">
    <text evidence="9">Part of the Sec protein translocase complex. Interacts with the SecYEG preprotein conducting channel. SecDF uses the proton motive force (PMF) to complete protein translocation after the ATP-dependent function of SecA.</text>
</comment>
<dbReference type="HAMAP" id="MF_01463_B">
    <property type="entry name" value="SecD_B"/>
    <property type="match status" value="1"/>
</dbReference>
<comment type="caution">
    <text evidence="13">The sequence shown here is derived from an EMBL/GenBank/DDBJ whole genome shotgun (WGS) entry which is preliminary data.</text>
</comment>
<dbReference type="GO" id="GO:0006605">
    <property type="term" value="P:protein targeting"/>
    <property type="evidence" value="ECO:0007669"/>
    <property type="project" value="UniProtKB-UniRule"/>
</dbReference>
<evidence type="ECO:0000256" key="9">
    <source>
        <dbReference type="HAMAP-Rule" id="MF_01463"/>
    </source>
</evidence>
<evidence type="ECO:0000256" key="7">
    <source>
        <dbReference type="ARBA" id="ARBA00023010"/>
    </source>
</evidence>
<dbReference type="EMBL" id="MEXH01000002">
    <property type="protein sequence ID" value="OGC92970.1"/>
    <property type="molecule type" value="Genomic_DNA"/>
</dbReference>
<comment type="subunit">
    <text evidence="9">Forms a complex with SecF. Part of the essential Sec protein translocation apparatus which comprises SecA, SecYEG and auxiliary proteins SecDF. Other proteins may also be involved.</text>
</comment>
<dbReference type="Proteomes" id="UP000178176">
    <property type="component" value="Unassembled WGS sequence"/>
</dbReference>
<dbReference type="InterPro" id="IPR055344">
    <property type="entry name" value="SecD_SecF_C_bact"/>
</dbReference>
<keyword evidence="5 9" id="KW-0653">Protein transport</keyword>
<dbReference type="InterPro" id="IPR022813">
    <property type="entry name" value="SecD/SecF_arch_bac"/>
</dbReference>
<evidence type="ECO:0000256" key="5">
    <source>
        <dbReference type="ARBA" id="ARBA00022927"/>
    </source>
</evidence>
<keyword evidence="3 9" id="KW-1003">Cell membrane</keyword>
<dbReference type="InterPro" id="IPR005791">
    <property type="entry name" value="SecD"/>
</dbReference>
<dbReference type="GO" id="GO:0005886">
    <property type="term" value="C:plasma membrane"/>
    <property type="evidence" value="ECO:0007669"/>
    <property type="project" value="UniProtKB-SubCell"/>
</dbReference>
<dbReference type="NCBIfam" id="TIGR01129">
    <property type="entry name" value="secD"/>
    <property type="match status" value="1"/>
</dbReference>
<dbReference type="PANTHER" id="PTHR30081">
    <property type="entry name" value="PROTEIN-EXPORT MEMBRANE PROTEIN SEC"/>
    <property type="match status" value="1"/>
</dbReference>
<evidence type="ECO:0000313" key="14">
    <source>
        <dbReference type="Proteomes" id="UP000178176"/>
    </source>
</evidence>
<keyword evidence="6 9" id="KW-1133">Transmembrane helix</keyword>
<evidence type="ECO:0000259" key="10">
    <source>
        <dbReference type="Pfam" id="PF02355"/>
    </source>
</evidence>
<accession>A0A1F4YG38</accession>
<evidence type="ECO:0000259" key="12">
    <source>
        <dbReference type="Pfam" id="PF22599"/>
    </source>
</evidence>
<feature type="transmembrane region" description="Helical" evidence="9">
    <location>
        <begin position="299"/>
        <end position="319"/>
    </location>
</feature>
<dbReference type="NCBIfam" id="TIGR00916">
    <property type="entry name" value="2A0604s01"/>
    <property type="match status" value="1"/>
</dbReference>
<keyword evidence="4 9" id="KW-0812">Transmembrane</keyword>
<dbReference type="InterPro" id="IPR054384">
    <property type="entry name" value="SecDF_P1_head"/>
</dbReference>
<dbReference type="AlphaFoldDB" id="A0A1F4YG38"/>
<feature type="transmembrane region" description="Helical" evidence="9">
    <location>
        <begin position="399"/>
        <end position="422"/>
    </location>
</feature>
<evidence type="ECO:0000256" key="6">
    <source>
        <dbReference type="ARBA" id="ARBA00022989"/>
    </source>
</evidence>
<sequence>MRQTIFFATLIFICVLVLMPSQIKIGSTILYRPAANFSVLNLSIQRDLEFHLGLDLQGGTHLVYEADTSKVDSADRDSAIKATADNLERRINLLGVSESLVQTSQVGAVSRLIVELPGVKDINQAINTLGATAQLEFRETKSATPSAESDFIPTNLTGADLKIAQVQFGGSSSQISGQPAVAIQFTPDGAKKFSEITSRNIGRPLAIFLDNNLVSAPIVQQEISAGQAIISGSFTVDSAKNLAIQLNAGALPLPIKIVEQKNIGATLGQESILKSLIAGIIGLILIWLFMIANYGFKGLLANFALLIYILISLSLFKLVPVTLTLAGIAGFILSIGMAVDANILIFERMKEELRWGRPVHAAMELGFHRAWNSIRDSNVSSLLTASILFWFGSGPIRGFAVTLILGILVSLFTSITVTRRLLRLFFSH</sequence>
<dbReference type="InterPro" id="IPR048634">
    <property type="entry name" value="SecD_SecF_C"/>
</dbReference>
<reference evidence="13 14" key="1">
    <citation type="journal article" date="2016" name="Nat. Commun.">
        <title>Thousands of microbial genomes shed light on interconnected biogeochemical processes in an aquifer system.</title>
        <authorList>
            <person name="Anantharaman K."/>
            <person name="Brown C.T."/>
            <person name="Hug L.A."/>
            <person name="Sharon I."/>
            <person name="Castelle C.J."/>
            <person name="Probst A.J."/>
            <person name="Thomas B.C."/>
            <person name="Singh A."/>
            <person name="Wilkins M.J."/>
            <person name="Karaoz U."/>
            <person name="Brodie E.L."/>
            <person name="Williams K.H."/>
            <person name="Hubbard S.S."/>
            <person name="Banfield J.F."/>
        </authorList>
    </citation>
    <scope>NUCLEOTIDE SEQUENCE [LARGE SCALE GENOMIC DNA]</scope>
</reference>
<dbReference type="GO" id="GO:0065002">
    <property type="term" value="P:intracellular protein transmembrane transport"/>
    <property type="evidence" value="ECO:0007669"/>
    <property type="project" value="UniProtKB-UniRule"/>
</dbReference>
<dbReference type="GO" id="GO:0043952">
    <property type="term" value="P:protein transport by the Sec complex"/>
    <property type="evidence" value="ECO:0007669"/>
    <property type="project" value="UniProtKB-UniRule"/>
</dbReference>
<keyword evidence="7 9" id="KW-0811">Translocation</keyword>
<organism evidence="13 14">
    <name type="scientific">Candidatus Amesbacteria bacterium RIFCSPHIGHO2_01_FULL_48_32b</name>
    <dbReference type="NCBI Taxonomy" id="1797253"/>
    <lineage>
        <taxon>Bacteria</taxon>
        <taxon>Candidatus Amesiibacteriota</taxon>
    </lineage>
</organism>
<dbReference type="PRINTS" id="PR00702">
    <property type="entry name" value="ACRIFLAVINRP"/>
</dbReference>
<feature type="domain" description="Protein export membrane protein SecD/SecF C-terminal" evidence="10">
    <location>
        <begin position="255"/>
        <end position="423"/>
    </location>
</feature>
<gene>
    <name evidence="9" type="primary">secD</name>
    <name evidence="13" type="ORF">A2876_00260</name>
</gene>
<comment type="caution">
    <text evidence="9">Lacks conserved residue(s) required for the propagation of feature annotation.</text>
</comment>
<dbReference type="Pfam" id="PF22599">
    <property type="entry name" value="SecDF_P1_head"/>
    <property type="match status" value="1"/>
</dbReference>
<dbReference type="Gene3D" id="3.30.70.3400">
    <property type="match status" value="1"/>
</dbReference>
<keyword evidence="8 9" id="KW-0472">Membrane</keyword>
<feature type="transmembrane region" description="Helical" evidence="9">
    <location>
        <begin position="325"/>
        <end position="346"/>
    </location>
</feature>
<dbReference type="Pfam" id="PF02355">
    <property type="entry name" value="SecD_SecF_C"/>
    <property type="match status" value="1"/>
</dbReference>
<dbReference type="InterPro" id="IPR022646">
    <property type="entry name" value="SecD/SecF_CS"/>
</dbReference>